<dbReference type="EMBL" id="CP063356">
    <property type="protein sequence ID" value="QOY35538.1"/>
    <property type="molecule type" value="Genomic_DNA"/>
</dbReference>
<feature type="transmembrane region" description="Helical" evidence="1">
    <location>
        <begin position="12"/>
        <end position="31"/>
    </location>
</feature>
<keyword evidence="1" id="KW-0472">Membrane</keyword>
<evidence type="ECO:0000256" key="1">
    <source>
        <dbReference type="SAM" id="Phobius"/>
    </source>
</evidence>
<sequence>MISVSTWFDPYVLEVVVIPLTILLGTLSAWFTKKVLVGPIVHVTVTMLFNIWIWLYFYSGNSSTFFTIHLNSFEFYIIEIIFVGVTCVLSWGLLRAKRG</sequence>
<organism evidence="2 4">
    <name type="scientific">Anaerobacillus isosaccharinicus</name>
    <dbReference type="NCBI Taxonomy" id="1532552"/>
    <lineage>
        <taxon>Bacteria</taxon>
        <taxon>Bacillati</taxon>
        <taxon>Bacillota</taxon>
        <taxon>Bacilli</taxon>
        <taxon>Bacillales</taxon>
        <taxon>Bacillaceae</taxon>
        <taxon>Anaerobacillus</taxon>
    </lineage>
</organism>
<name>A0A1S2LII8_9BACI</name>
<dbReference type="KEGG" id="aia:AWH56_023135"/>
<evidence type="ECO:0000313" key="3">
    <source>
        <dbReference type="EMBL" id="QOY35538.1"/>
    </source>
</evidence>
<accession>A0A1S2LII8</accession>
<dbReference type="RefSeq" id="WP_071317798.1">
    <property type="nucleotide sequence ID" value="NZ_CP063356.2"/>
</dbReference>
<evidence type="ECO:0000313" key="4">
    <source>
        <dbReference type="Proteomes" id="UP000180175"/>
    </source>
</evidence>
<reference evidence="3 4" key="3">
    <citation type="journal article" date="2019" name="Int. J. Syst. Evol. Microbiol.">
        <title>Anaerobacillus isosaccharinicus sp. nov., an alkaliphilic bacterium which degrades isosaccharinic acid.</title>
        <authorList>
            <person name="Bassil N.M."/>
            <person name="Lloyd J.R."/>
        </authorList>
    </citation>
    <scope>NUCLEOTIDE SEQUENCE [LARGE SCALE GENOMIC DNA]</scope>
    <source>
        <strain evidence="3 4">NB2006</strain>
    </source>
</reference>
<keyword evidence="1" id="KW-1133">Transmembrane helix</keyword>
<proteinExistence type="predicted"/>
<reference evidence="3 4" key="2">
    <citation type="journal article" date="2017" name="Genome Announc.">
        <title>Draft Genome Sequences of Four Alkaliphilic Bacteria Belonging to the Anaerobacillus Genus.</title>
        <authorList>
            <person name="Bassil N.M."/>
            <person name="Lloyd J.R."/>
        </authorList>
    </citation>
    <scope>NUCLEOTIDE SEQUENCE [LARGE SCALE GENOMIC DNA]</scope>
    <source>
        <strain evidence="3 4">NB2006</strain>
    </source>
</reference>
<dbReference type="OrthoDB" id="2970044at2"/>
<dbReference type="EMBL" id="LQXD01000129">
    <property type="protein sequence ID" value="OIJ12221.1"/>
    <property type="molecule type" value="Genomic_DNA"/>
</dbReference>
<evidence type="ECO:0000313" key="2">
    <source>
        <dbReference type="EMBL" id="OIJ12221.1"/>
    </source>
</evidence>
<reference evidence="3" key="4">
    <citation type="submission" date="2020-10" db="EMBL/GenBank/DDBJ databases">
        <authorList>
            <person name="Bassil N.M."/>
            <person name="Lloyd J.R."/>
        </authorList>
    </citation>
    <scope>NUCLEOTIDE SEQUENCE</scope>
    <source>
        <strain evidence="3">NB2006</strain>
    </source>
</reference>
<dbReference type="Proteomes" id="UP000180175">
    <property type="component" value="Chromosome"/>
</dbReference>
<gene>
    <name evidence="3" type="ORF">AWH56_023135</name>
    <name evidence="2" type="ORF">AWH56_14755</name>
</gene>
<reference evidence="2 4" key="1">
    <citation type="submission" date="2016-10" db="EMBL/GenBank/DDBJ databases">
        <title>Draft genome sequences of four alkaliphilic bacteria belonging to the Anaerobacillus genus.</title>
        <authorList>
            <person name="Bassil N.M."/>
            <person name="Lloyd J.R."/>
        </authorList>
    </citation>
    <scope>NUCLEOTIDE SEQUENCE [LARGE SCALE GENOMIC DNA]</scope>
    <source>
        <strain evidence="2 4">NB2006</strain>
    </source>
</reference>
<evidence type="ECO:0008006" key="5">
    <source>
        <dbReference type="Google" id="ProtNLM"/>
    </source>
</evidence>
<feature type="transmembrane region" description="Helical" evidence="1">
    <location>
        <begin position="75"/>
        <end position="94"/>
    </location>
</feature>
<protein>
    <recommendedName>
        <fullName evidence="5">CAAX protease family protein</fullName>
    </recommendedName>
</protein>
<keyword evidence="1" id="KW-0812">Transmembrane</keyword>
<feature type="transmembrane region" description="Helical" evidence="1">
    <location>
        <begin position="36"/>
        <end position="55"/>
    </location>
</feature>
<dbReference type="AlphaFoldDB" id="A0A1S2LII8"/>
<keyword evidence="4" id="KW-1185">Reference proteome</keyword>